<evidence type="ECO:0000259" key="3">
    <source>
        <dbReference type="SMART" id="SM01292"/>
    </source>
</evidence>
<feature type="coiled-coil region" evidence="1">
    <location>
        <begin position="967"/>
        <end position="994"/>
    </location>
</feature>
<dbReference type="OrthoDB" id="18234at2759"/>
<feature type="compositionally biased region" description="Pro residues" evidence="2">
    <location>
        <begin position="806"/>
        <end position="821"/>
    </location>
</feature>
<keyword evidence="1" id="KW-0175">Coiled coil</keyword>
<dbReference type="EMBL" id="ML978128">
    <property type="protein sequence ID" value="KAF2097517.1"/>
    <property type="molecule type" value="Genomic_DNA"/>
</dbReference>
<reference evidence="5" key="1">
    <citation type="journal article" date="2020" name="Stud. Mycol.">
        <title>101 Dothideomycetes genomes: a test case for predicting lifestyles and emergence of pathogens.</title>
        <authorList>
            <person name="Haridas S."/>
            <person name="Albert R."/>
            <person name="Binder M."/>
            <person name="Bloem J."/>
            <person name="Labutti K."/>
            <person name="Salamov A."/>
            <person name="Andreopoulos B."/>
            <person name="Baker S."/>
            <person name="Barry K."/>
            <person name="Bills G."/>
            <person name="Bluhm B."/>
            <person name="Cannon C."/>
            <person name="Castanera R."/>
            <person name="Culley D."/>
            <person name="Daum C."/>
            <person name="Ezra D."/>
            <person name="Gonzalez J."/>
            <person name="Henrissat B."/>
            <person name="Kuo A."/>
            <person name="Liang C."/>
            <person name="Lipzen A."/>
            <person name="Lutzoni F."/>
            <person name="Magnuson J."/>
            <person name="Mondo S."/>
            <person name="Nolan M."/>
            <person name="Ohm R."/>
            <person name="Pangilinan J."/>
            <person name="Park H.-J."/>
            <person name="Ramirez L."/>
            <person name="Alfaro M."/>
            <person name="Sun H."/>
            <person name="Tritt A."/>
            <person name="Yoshinaga Y."/>
            <person name="Zwiers L.-H."/>
            <person name="Turgeon B."/>
            <person name="Goodwin S."/>
            <person name="Spatafora J."/>
            <person name="Crous P."/>
            <person name="Grigoriev I."/>
        </authorList>
    </citation>
    <scope>NUCLEOTIDE SEQUENCE</scope>
    <source>
        <strain evidence="5">CBS 133067</strain>
    </source>
</reference>
<dbReference type="Proteomes" id="UP000799772">
    <property type="component" value="Unassembled WGS sequence"/>
</dbReference>
<evidence type="ECO:0000313" key="6">
    <source>
        <dbReference type="Proteomes" id="UP000799772"/>
    </source>
</evidence>
<feature type="region of interest" description="Disordered" evidence="2">
    <location>
        <begin position="769"/>
        <end position="829"/>
    </location>
</feature>
<dbReference type="InterPro" id="IPR012486">
    <property type="entry name" value="Far11/STRP_N"/>
</dbReference>
<dbReference type="PANTHER" id="PTHR13239:SF4">
    <property type="entry name" value="AT25231P"/>
    <property type="match status" value="1"/>
</dbReference>
<dbReference type="GO" id="GO:0007010">
    <property type="term" value="P:cytoskeleton organization"/>
    <property type="evidence" value="ECO:0007669"/>
    <property type="project" value="TreeGrafter"/>
</dbReference>
<feature type="domain" description="Far11/STRP C-terminal" evidence="4">
    <location>
        <begin position="525"/>
        <end position="988"/>
    </location>
</feature>
<dbReference type="AlphaFoldDB" id="A0A9P4IFF8"/>
<protein>
    <submittedName>
        <fullName evidence="5">N1221-domain-containing protein</fullName>
    </submittedName>
</protein>
<gene>
    <name evidence="5" type="ORF">NA57DRAFT_41354</name>
</gene>
<dbReference type="InterPro" id="IPR021819">
    <property type="entry name" value="Far11/STRP_C"/>
</dbReference>
<dbReference type="Pfam" id="PF07923">
    <property type="entry name" value="N1221"/>
    <property type="match status" value="1"/>
</dbReference>
<accession>A0A9P4IFF8</accession>
<feature type="region of interest" description="Disordered" evidence="2">
    <location>
        <begin position="650"/>
        <end position="688"/>
    </location>
</feature>
<dbReference type="Pfam" id="PF11882">
    <property type="entry name" value="DUF3402"/>
    <property type="match status" value="1"/>
</dbReference>
<comment type="caution">
    <text evidence="5">The sequence shown here is derived from an EMBL/GenBank/DDBJ whole genome shotgun (WGS) entry which is preliminary data.</text>
</comment>
<evidence type="ECO:0000313" key="5">
    <source>
        <dbReference type="EMBL" id="KAF2097517.1"/>
    </source>
</evidence>
<sequence>MLSGEAISARSGANDAASDTVDLGSQPPTLREKPGLPARPGVRRDSTVPAPHQPPPPAPPQPLQDAGPEDSLSLMQLKKLVHEMPKVEPTPYAFVYKDASIIPEELEEWFSYNAEERAMVLKTRATFSDEWANFNGAGDLGVLPYLGGDLDWTKASTEKRKTFMKKVLGGLESENIATRAKNLECLTYMIFGCWHETASVQRPQEETGCTIISEDKALSDWMSSHQNSLFHLSEICGNVALLVDLKGLKTLWGAVQRACVREASIQAASEERSPSIKDLERSELWCSLTIMYFTLEVTRTRPGLDSQLKGRAQLLQLQPDVLIFLSEIMDKIRWDDTINLPLTKLLLLYWKTILVAFGSSSEVNDAKSSFNEEELETSDSKGYPIITASPLDYHLFRQEISSKYPAYNPPPPLFPLEPDNNSILPPLKPSLAKMSDINAPGLASLQGHGTSILNQPVHIATPAPSPPPSPAGGGKGGKKQNYQTNQLFPFLYPPLDETSNQLGGKGSTGLQDALVGRKWEGADIPASILEAAELFAKRMRATRAMKQLWEERVEFMKYERGWKGSEEDVDIEGMDLEEEEEVGKGVVKKQQDLTPREHDGSVEDRLDAVESFYKNGLPHLQSVVMVFLRVILSNVTALITQMNGQNGLQSGFQFQEGQNGDSSKGDLANGTNGAHAAQPSSMDELDTSRSHEITAKAVSGILIMLLKWFKISHILKFEYLTQLLVDANYIPMILKLMQSQEFERIVNYRCDSEELSFFHICRANSRAGIANPSPIAPDDETSYIHQSSSEDEAAPPPIKRHRSPPKNAPPDPPTSVPPSAPPTTSLGIPTTALPTAPITTFSWRNFFSSITFLRILRKMCARHAHRNLLLVSYKSTPLLRRALKVPQPELRRYALKLVKAQVPFCGRKWRQANMRVITAVWLSIRPELRDEWLAGGDVDALVEESVPREQAVRGLVHWWHLRQYWDARSKEERRKWLEEENDFFRRELERMEWNWGTGEEGIDEADHQQAQRAAGQVWDAGMQMEAW</sequence>
<evidence type="ECO:0000256" key="1">
    <source>
        <dbReference type="SAM" id="Coils"/>
    </source>
</evidence>
<feature type="compositionally biased region" description="Pro residues" evidence="2">
    <location>
        <begin position="51"/>
        <end position="62"/>
    </location>
</feature>
<dbReference type="InterPro" id="IPR040185">
    <property type="entry name" value="Far11/STRP"/>
</dbReference>
<evidence type="ECO:0000256" key="2">
    <source>
        <dbReference type="SAM" id="MobiDB-lite"/>
    </source>
</evidence>
<feature type="compositionally biased region" description="Basic and acidic residues" evidence="2">
    <location>
        <begin position="589"/>
        <end position="601"/>
    </location>
</feature>
<evidence type="ECO:0000259" key="4">
    <source>
        <dbReference type="SMART" id="SM01293"/>
    </source>
</evidence>
<name>A0A9P4IFF8_9PEZI</name>
<feature type="domain" description="Far11/STRP N-terminal" evidence="3">
    <location>
        <begin position="89"/>
        <end position="420"/>
    </location>
</feature>
<keyword evidence="6" id="KW-1185">Reference proteome</keyword>
<proteinExistence type="predicted"/>
<dbReference type="GO" id="GO:0005829">
    <property type="term" value="C:cytosol"/>
    <property type="evidence" value="ECO:0007669"/>
    <property type="project" value="TreeGrafter"/>
</dbReference>
<dbReference type="PANTHER" id="PTHR13239">
    <property type="entry name" value="PROTEIN REQUIRED FOR HYPHAL ANASTOMOSIS HAM-2"/>
    <property type="match status" value="1"/>
</dbReference>
<dbReference type="SMART" id="SM01292">
    <property type="entry name" value="N1221"/>
    <property type="match status" value="1"/>
</dbReference>
<feature type="region of interest" description="Disordered" evidence="2">
    <location>
        <begin position="460"/>
        <end position="480"/>
    </location>
</feature>
<feature type="compositionally biased region" description="Polar residues" evidence="2">
    <location>
        <begin position="650"/>
        <end position="662"/>
    </location>
</feature>
<feature type="region of interest" description="Disordered" evidence="2">
    <location>
        <begin position="1"/>
        <end position="69"/>
    </location>
</feature>
<dbReference type="SMART" id="SM01293">
    <property type="entry name" value="DUF3402"/>
    <property type="match status" value="1"/>
</dbReference>
<feature type="region of interest" description="Disordered" evidence="2">
    <location>
        <begin position="576"/>
        <end position="601"/>
    </location>
</feature>
<organism evidence="5 6">
    <name type="scientific">Rhizodiscina lignyota</name>
    <dbReference type="NCBI Taxonomy" id="1504668"/>
    <lineage>
        <taxon>Eukaryota</taxon>
        <taxon>Fungi</taxon>
        <taxon>Dikarya</taxon>
        <taxon>Ascomycota</taxon>
        <taxon>Pezizomycotina</taxon>
        <taxon>Dothideomycetes</taxon>
        <taxon>Pleosporomycetidae</taxon>
        <taxon>Aulographales</taxon>
        <taxon>Rhizodiscinaceae</taxon>
        <taxon>Rhizodiscina</taxon>
    </lineage>
</organism>